<dbReference type="EnsemblPlants" id="OMERI04G24290.1">
    <property type="protein sequence ID" value="OMERI04G24290.1"/>
    <property type="gene ID" value="OMERI04G24290"/>
</dbReference>
<name>A0A0E0DJR4_9ORYZ</name>
<evidence type="ECO:0000256" key="2">
    <source>
        <dbReference type="ARBA" id="ARBA00022842"/>
    </source>
</evidence>
<keyword evidence="5" id="KW-1185">Reference proteome</keyword>
<feature type="region of interest" description="Disordered" evidence="3">
    <location>
        <begin position="975"/>
        <end position="998"/>
    </location>
</feature>
<reference evidence="4" key="1">
    <citation type="submission" date="2015-04" db="UniProtKB">
        <authorList>
            <consortium name="EnsemblPlants"/>
        </authorList>
    </citation>
    <scope>IDENTIFICATION</scope>
</reference>
<dbReference type="Gene3D" id="3.40.50.150">
    <property type="entry name" value="Vaccinia Virus protein VP39"/>
    <property type="match status" value="4"/>
</dbReference>
<dbReference type="InterPro" id="IPR005299">
    <property type="entry name" value="MeTrfase_7"/>
</dbReference>
<dbReference type="InterPro" id="IPR029063">
    <property type="entry name" value="SAM-dependent_MTases_sf"/>
</dbReference>
<feature type="compositionally biased region" description="Polar residues" evidence="3">
    <location>
        <begin position="989"/>
        <end position="998"/>
    </location>
</feature>
<organism evidence="4">
    <name type="scientific">Oryza meridionalis</name>
    <dbReference type="NCBI Taxonomy" id="40149"/>
    <lineage>
        <taxon>Eukaryota</taxon>
        <taxon>Viridiplantae</taxon>
        <taxon>Streptophyta</taxon>
        <taxon>Embryophyta</taxon>
        <taxon>Tracheophyta</taxon>
        <taxon>Spermatophyta</taxon>
        <taxon>Magnoliopsida</taxon>
        <taxon>Liliopsida</taxon>
        <taxon>Poales</taxon>
        <taxon>Poaceae</taxon>
        <taxon>BOP clade</taxon>
        <taxon>Oryzoideae</taxon>
        <taxon>Oryzeae</taxon>
        <taxon>Oryzinae</taxon>
        <taxon>Oryza</taxon>
    </lineage>
</organism>
<sequence length="1506" mass="167480">MQEQQQDFKNVFCMEGGQGESSYINNSQSQTLDKIQLLRHRPGNKPLLTAADLGCSCGQNTLLIADVIVDHMTNKSFGSKDDDGLEFCFYFSDLPSNDFNTLFHLLPQQAAAAGSDGRQSRRYFAAAVPGSFHDRLFPERSINVFTSTFSLHWLSQVPKRVADKQSPAYNKGKVFVHGASEETGTAYRRQFRSDMMRFLHCRAAEMKPGGAIFIVSLGRLSSTRGPTEQGYIYEVYCGMFEDSLRDLIEEEMVDGEKMDNFNIPLYAATVEEFKEAVDADGSFKINQLELVMGSPPVVDDPANRGVVGHMVANFMRALFGPLINKHVGGAMADELFIRMQRRAEIRAEELMEEQQQDIKNVFCMEGGQGESSYINNSQSQMEEQQQDIKNVFCMEGGQGESSYINNSQSQSRNLKMMLYALEETLDKIQLPRHRPGNKPLLTAADLGCSCGHNTLLIADVIVDHMTKLTTYDGGGLELEFCFYFCDLPSNDFNTLLHLLPQQAAAARRYFAAAIPGSFYDRLFPERSINVFTSTLSLHWLSQVLEGVADKRSPAYNKGKVFVHGASEETGVAYRRQFRSDMMRFLHCRAAELKTGGAIFIVSLGRLSSTRGPTDQGYIYEVYGGMFDDSWRYLIEEGMVDGEKMDSFNVPLYAPTVEEFKEVVDADGSFKINQLELVMASPPVVDDPADRGMAGHMVANYVRAPLGPLIDTHIGGVMADELFIRMQRHAEIRAEELMQKVLMKDVFCMEGGQGESSYIKNSQVQHKVMISSNSACSGVSKPANDAAKLHGEILDKVQLPRRRGKHLLTAADLGCSCGHNTLIVADAIVEHMTRKLRGSIFDEQEDGDAADPEFCFYFSDLPSNDFNTLFHLLPQHATAAAGDGSERRYFAAVVPGSFHDRLFPRRSIDVFTSTFSLHWLSQVPEGVADKRSAAYNKDKVFVHGASQATGAAYRRQFQSDMARFLRCRARELKPGGVMHSSSASAARHTTPAQQTKAASSFYTAPCSRSRGLVEEGTIGRETMGSFNVPVYAATLEEFREAVGADGSFEINRLELLWRSVRDCRAVGRAVANYVRSLLGPLVDAHAGRAVADEIFVRMQRRAEARAEELVDEMRFPNIDMKNVFCMKGGQGESSYLKNSKVQFRNLQTMLHALEETLDKVVLQPHGPGRLLLTAADLGCSCGRNTLVVADAIVQHMTKLCRRRGKGEHGDHAAADPEFCFYFSDLPSNDFNTLFGLLPHRGAASSGEEGGGRRRYFAAAVPGSFHDRLFPERSVDVFTSTFCLHWLSQVPEEVADKWSPAYNKEKVFVHGGSEETGAAYRRQLQSDMARFLRCRAAELKPGGAMFLVFLGRPSSAGPTDQGRSLSLFGAMFDESWRDLVGEGLIDGERMDSFNVPSYAATLEEFREVVDADGSFEVNRMELVMGSRLAVDDDDDPHDRRAVGRTVANNQRSVFGPLVEAHIGKELADELFARVQSRVEALDDELVDEMRVHIHIVCSLSLVESWDDI</sequence>
<evidence type="ECO:0000256" key="3">
    <source>
        <dbReference type="SAM" id="MobiDB-lite"/>
    </source>
</evidence>
<keyword evidence="1" id="KW-0479">Metal-binding</keyword>
<dbReference type="Gene3D" id="1.10.1200.270">
    <property type="entry name" value="Methyltransferase, alpha-helical capping domain"/>
    <property type="match status" value="4"/>
</dbReference>
<dbReference type="GO" id="GO:0046872">
    <property type="term" value="F:metal ion binding"/>
    <property type="evidence" value="ECO:0007669"/>
    <property type="project" value="UniProtKB-KW"/>
</dbReference>
<dbReference type="Gramene" id="OMERI04G24290.1">
    <property type="protein sequence ID" value="OMERI04G24290.1"/>
    <property type="gene ID" value="OMERI04G24290"/>
</dbReference>
<proteinExistence type="predicted"/>
<keyword evidence="2" id="KW-0460">Magnesium</keyword>
<dbReference type="PANTHER" id="PTHR31009">
    <property type="entry name" value="S-ADENOSYL-L-METHIONINE:CARBOXYL METHYLTRANSFERASE FAMILY PROTEIN"/>
    <property type="match status" value="1"/>
</dbReference>
<dbReference type="Pfam" id="PF03492">
    <property type="entry name" value="Methyltransf_7"/>
    <property type="match status" value="4"/>
</dbReference>
<dbReference type="HOGENOM" id="CLU_004204_0_0_1"/>
<evidence type="ECO:0000313" key="4">
    <source>
        <dbReference type="EnsemblPlants" id="OMERI04G24290.1"/>
    </source>
</evidence>
<dbReference type="GO" id="GO:0008168">
    <property type="term" value="F:methyltransferase activity"/>
    <property type="evidence" value="ECO:0007669"/>
    <property type="project" value="InterPro"/>
</dbReference>
<evidence type="ECO:0000313" key="5">
    <source>
        <dbReference type="Proteomes" id="UP000008021"/>
    </source>
</evidence>
<accession>A0A0E0DJR4</accession>
<dbReference type="FunFam" id="3.40.50.150:FF:000708">
    <property type="entry name" value="Os06g0322400 protein"/>
    <property type="match status" value="1"/>
</dbReference>
<evidence type="ECO:0008006" key="6">
    <source>
        <dbReference type="Google" id="ProtNLM"/>
    </source>
</evidence>
<protein>
    <recommendedName>
        <fullName evidence="6">Jasmonate O-methyltransferase</fullName>
    </recommendedName>
</protein>
<dbReference type="SUPFAM" id="SSF53335">
    <property type="entry name" value="S-adenosyl-L-methionine-dependent methyltransferases"/>
    <property type="match status" value="4"/>
</dbReference>
<dbReference type="eggNOG" id="ENOG502QQYU">
    <property type="taxonomic scope" value="Eukaryota"/>
</dbReference>
<reference evidence="4" key="2">
    <citation type="submission" date="2018-05" db="EMBL/GenBank/DDBJ databases">
        <title>OmerRS3 (Oryza meridionalis Reference Sequence Version 3).</title>
        <authorList>
            <person name="Zhang J."/>
            <person name="Kudrna D."/>
            <person name="Lee S."/>
            <person name="Talag J."/>
            <person name="Welchert J."/>
            <person name="Wing R.A."/>
        </authorList>
    </citation>
    <scope>NUCLEOTIDE SEQUENCE [LARGE SCALE GENOMIC DNA]</scope>
    <source>
        <strain evidence="4">cv. OR44</strain>
    </source>
</reference>
<dbReference type="FunFam" id="1.10.1200.270:FF:000008">
    <property type="entry name" value="OSJNBa0087O24.14 protein"/>
    <property type="match status" value="5"/>
</dbReference>
<evidence type="ECO:0000256" key="1">
    <source>
        <dbReference type="ARBA" id="ARBA00022723"/>
    </source>
</evidence>
<dbReference type="Proteomes" id="UP000008021">
    <property type="component" value="Chromosome 4"/>
</dbReference>
<dbReference type="InterPro" id="IPR042086">
    <property type="entry name" value="MeTrfase_capping"/>
</dbReference>